<keyword evidence="10" id="KW-0732">Signal</keyword>
<dbReference type="Gene3D" id="3.30.350.10">
    <property type="entry name" value="Subtilisin inhibitor-like"/>
    <property type="match status" value="1"/>
</dbReference>
<evidence type="ECO:0000256" key="10">
    <source>
        <dbReference type="SAM" id="SignalP"/>
    </source>
</evidence>
<protein>
    <recommendedName>
        <fullName evidence="11">Subtilisin inhibitor domain-containing protein</fullName>
    </recommendedName>
</protein>
<evidence type="ECO:0000256" key="9">
    <source>
        <dbReference type="SAM" id="MobiDB-lite"/>
    </source>
</evidence>
<evidence type="ECO:0000313" key="12">
    <source>
        <dbReference type="EMBL" id="GAA4210260.1"/>
    </source>
</evidence>
<feature type="region of interest" description="Disordered" evidence="9">
    <location>
        <begin position="181"/>
        <end position="214"/>
    </location>
</feature>
<keyword evidence="4" id="KW-0964">Secreted</keyword>
<dbReference type="Pfam" id="PF00720">
    <property type="entry name" value="SSI"/>
    <property type="match status" value="1"/>
</dbReference>
<dbReference type="InterPro" id="IPR000691">
    <property type="entry name" value="Prot_inh_I16_SSI"/>
</dbReference>
<evidence type="ECO:0000256" key="5">
    <source>
        <dbReference type="ARBA" id="ARBA00022690"/>
    </source>
</evidence>
<dbReference type="InterPro" id="IPR036819">
    <property type="entry name" value="Subtilisin_inhibitor-like_sf"/>
</dbReference>
<evidence type="ECO:0000256" key="4">
    <source>
        <dbReference type="ARBA" id="ARBA00022525"/>
    </source>
</evidence>
<feature type="region of interest" description="Disordered" evidence="9">
    <location>
        <begin position="22"/>
        <end position="76"/>
    </location>
</feature>
<dbReference type="SUPFAM" id="SSF55399">
    <property type="entry name" value="Subtilisin inhibitor"/>
    <property type="match status" value="1"/>
</dbReference>
<keyword evidence="7" id="KW-1015">Disulfide bond</keyword>
<comment type="caution">
    <text evidence="12">The sequence shown here is derived from an EMBL/GenBank/DDBJ whole genome shotgun (WGS) entry which is preliminary data.</text>
</comment>
<comment type="similarity">
    <text evidence="2 8">Belongs to the protease inhibitor I16 (SSI) family.</text>
</comment>
<reference evidence="13" key="1">
    <citation type="journal article" date="2019" name="Int. J. Syst. Evol. Microbiol.">
        <title>The Global Catalogue of Microorganisms (GCM) 10K type strain sequencing project: providing services to taxonomists for standard genome sequencing and annotation.</title>
        <authorList>
            <consortium name="The Broad Institute Genomics Platform"/>
            <consortium name="The Broad Institute Genome Sequencing Center for Infectious Disease"/>
            <person name="Wu L."/>
            <person name="Ma J."/>
        </authorList>
    </citation>
    <scope>NUCLEOTIDE SEQUENCE [LARGE SCALE GENOMIC DNA]</scope>
    <source>
        <strain evidence="13">JCM 17388</strain>
    </source>
</reference>
<organism evidence="12 13">
    <name type="scientific">Streptosporangium oxazolinicum</name>
    <dbReference type="NCBI Taxonomy" id="909287"/>
    <lineage>
        <taxon>Bacteria</taxon>
        <taxon>Bacillati</taxon>
        <taxon>Actinomycetota</taxon>
        <taxon>Actinomycetes</taxon>
        <taxon>Streptosporangiales</taxon>
        <taxon>Streptosporangiaceae</taxon>
        <taxon>Streptosporangium</taxon>
    </lineage>
</organism>
<feature type="domain" description="Subtilisin inhibitor" evidence="11">
    <location>
        <begin position="81"/>
        <end position="166"/>
    </location>
</feature>
<dbReference type="PRINTS" id="PR00294">
    <property type="entry name" value="SSBTLNINHBTR"/>
</dbReference>
<feature type="signal peptide" evidence="10">
    <location>
        <begin position="1"/>
        <end position="21"/>
    </location>
</feature>
<evidence type="ECO:0000259" key="11">
    <source>
        <dbReference type="Pfam" id="PF00720"/>
    </source>
</evidence>
<evidence type="ECO:0000256" key="3">
    <source>
        <dbReference type="ARBA" id="ARBA00011738"/>
    </source>
</evidence>
<feature type="compositionally biased region" description="Low complexity" evidence="9">
    <location>
        <begin position="22"/>
        <end position="31"/>
    </location>
</feature>
<evidence type="ECO:0000313" key="13">
    <source>
        <dbReference type="Proteomes" id="UP001501251"/>
    </source>
</evidence>
<accession>A0ABP8BM82</accession>
<keyword evidence="6 8" id="KW-0722">Serine protease inhibitor</keyword>
<dbReference type="InterPro" id="IPR023549">
    <property type="entry name" value="Subtilisin_inhibitor"/>
</dbReference>
<sequence>MRRLLCLAVAGLFQFSGTAAAATPPLLDPAPGSQETRPFPRPGDRGPQVTGPLPLHPGAPAQTMPEPVDPFPRARPPRSAKALVLSLARGDKPLPVASHALLLCDRPGDTHPDAVHACEALAEVRGDPARLRPKAGVACTLQYDPVTVTAIGIWNNRFIRFERTYGSPCSLRAATGPVFALDNGSPRPASGSNVPDRVTAFPGTAPGGVRRPGS</sequence>
<evidence type="ECO:0000256" key="2">
    <source>
        <dbReference type="ARBA" id="ARBA00010472"/>
    </source>
</evidence>
<evidence type="ECO:0000256" key="7">
    <source>
        <dbReference type="ARBA" id="ARBA00023157"/>
    </source>
</evidence>
<comment type="subunit">
    <text evidence="3">Homodimer.</text>
</comment>
<name>A0ABP8BM82_9ACTN</name>
<evidence type="ECO:0000256" key="6">
    <source>
        <dbReference type="ARBA" id="ARBA00022900"/>
    </source>
</evidence>
<gene>
    <name evidence="12" type="ORF">GCM10022252_77850</name>
</gene>
<keyword evidence="13" id="KW-1185">Reference proteome</keyword>
<comment type="subcellular location">
    <subcellularLocation>
        <location evidence="1">Secreted</location>
    </subcellularLocation>
</comment>
<evidence type="ECO:0000256" key="8">
    <source>
        <dbReference type="RuleBase" id="RU003471"/>
    </source>
</evidence>
<dbReference type="Proteomes" id="UP001501251">
    <property type="component" value="Unassembled WGS sequence"/>
</dbReference>
<dbReference type="EMBL" id="BAABAQ010000022">
    <property type="protein sequence ID" value="GAA4210260.1"/>
    <property type="molecule type" value="Genomic_DNA"/>
</dbReference>
<keyword evidence="5 8" id="KW-0646">Protease inhibitor</keyword>
<feature type="chain" id="PRO_5045864490" description="Subtilisin inhibitor domain-containing protein" evidence="10">
    <location>
        <begin position="22"/>
        <end position="214"/>
    </location>
</feature>
<dbReference type="RefSeq" id="WP_344923363.1">
    <property type="nucleotide sequence ID" value="NZ_BAABAQ010000022.1"/>
</dbReference>
<proteinExistence type="inferred from homology"/>
<evidence type="ECO:0000256" key="1">
    <source>
        <dbReference type="ARBA" id="ARBA00004613"/>
    </source>
</evidence>